<evidence type="ECO:0000313" key="2">
    <source>
        <dbReference type="EMBL" id="NSJ85268.1"/>
    </source>
</evidence>
<keyword evidence="1" id="KW-1133">Transmembrane helix</keyword>
<protein>
    <submittedName>
        <fullName evidence="2">Spore cortex biosynthesis protein YabQ</fullName>
    </submittedName>
</protein>
<organism evidence="2 3">
    <name type="scientific">Blautia hansenii</name>
    <name type="common">Ruminococcus hansenii</name>
    <dbReference type="NCBI Taxonomy" id="1322"/>
    <lineage>
        <taxon>Bacteria</taxon>
        <taxon>Bacillati</taxon>
        <taxon>Bacillota</taxon>
        <taxon>Clostridia</taxon>
        <taxon>Lachnospirales</taxon>
        <taxon>Lachnospiraceae</taxon>
        <taxon>Blautia</taxon>
    </lineage>
</organism>
<evidence type="ECO:0000313" key="3">
    <source>
        <dbReference type="Proteomes" id="UP000822142"/>
    </source>
</evidence>
<evidence type="ECO:0000256" key="1">
    <source>
        <dbReference type="SAM" id="Phobius"/>
    </source>
</evidence>
<dbReference type="Proteomes" id="UP000822142">
    <property type="component" value="Unassembled WGS sequence"/>
</dbReference>
<keyword evidence="1" id="KW-0812">Transmembrane</keyword>
<reference evidence="2 3" key="1">
    <citation type="journal article" date="2020" name="Cell Host Microbe">
        <title>Functional and Genomic Variation between Human-Derived Isolates of Lachnospiraceae Reveals Inter- and Intra-Species Diversity.</title>
        <authorList>
            <person name="Sorbara M.T."/>
            <person name="Littmann E.R."/>
            <person name="Fontana E."/>
            <person name="Moody T.U."/>
            <person name="Kohout C.E."/>
            <person name="Gjonbalaj M."/>
            <person name="Eaton V."/>
            <person name="Seok R."/>
            <person name="Leiner I.M."/>
            <person name="Pamer E.G."/>
        </authorList>
    </citation>
    <scope>NUCLEOTIDE SEQUENCE [LARGE SCALE GENOMIC DNA]</scope>
    <source>
        <strain evidence="2 3">MSK.15.26</strain>
    </source>
</reference>
<feature type="transmembrane region" description="Helical" evidence="1">
    <location>
        <begin position="70"/>
        <end position="88"/>
    </location>
</feature>
<comment type="caution">
    <text evidence="2">The sequence shown here is derived from an EMBL/GenBank/DDBJ whole genome shotgun (WGS) entry which is preliminary data.</text>
</comment>
<accession>A0ABX2I7F9</accession>
<gene>
    <name evidence="2" type="ORF">G5A70_03540</name>
</gene>
<name>A0ABX2I7F9_BLAHA</name>
<dbReference type="InterPro" id="IPR019074">
    <property type="entry name" value="YabQ"/>
</dbReference>
<dbReference type="Pfam" id="PF09578">
    <property type="entry name" value="Spore_YabQ"/>
    <property type="match status" value="1"/>
</dbReference>
<feature type="transmembrane region" description="Helical" evidence="1">
    <location>
        <begin position="47"/>
        <end position="63"/>
    </location>
</feature>
<proteinExistence type="predicted"/>
<dbReference type="EMBL" id="JAAITA010000003">
    <property type="protein sequence ID" value="NSJ85268.1"/>
    <property type="molecule type" value="Genomic_DNA"/>
</dbReference>
<dbReference type="NCBIfam" id="TIGR02893">
    <property type="entry name" value="spore_yabQ"/>
    <property type="match status" value="1"/>
</dbReference>
<keyword evidence="3" id="KW-1185">Reference proteome</keyword>
<keyword evidence="1" id="KW-0472">Membrane</keyword>
<dbReference type="RefSeq" id="WP_173748087.1">
    <property type="nucleotide sequence ID" value="NZ_JAAITA010000003.1"/>
</dbReference>
<sequence>MSAYMHEELLFFCRAFWAGACLAAGYDLLRIFRRLVSHSPFLTGAEDILYWCCAGIYLFGMIYRENDGVIRTYALLAVFLGGFVFHAGPGSVLVTWLPKVLRKIFHFLGVLINPLRKWRKRLKFLWDRVKISLYEAKVMQKIRKWKNEKKKKKNEPERNRDA</sequence>